<protein>
    <submittedName>
        <fullName evidence="1">Uncharacterized protein</fullName>
    </submittedName>
</protein>
<dbReference type="EMBL" id="ACZL01000031">
    <property type="protein sequence ID" value="EHI54994.1"/>
    <property type="molecule type" value="Genomic_DNA"/>
</dbReference>
<reference evidence="1 2" key="1">
    <citation type="submission" date="2011-08" db="EMBL/GenBank/DDBJ databases">
        <title>The Genome Sequence of Johnsonella ignava ATCC 51276.</title>
        <authorList>
            <consortium name="The Broad Institute Genome Sequencing Platform"/>
            <person name="Earl A."/>
            <person name="Ward D."/>
            <person name="Feldgarden M."/>
            <person name="Gevers D."/>
            <person name="Izard J."/>
            <person name="Blanton J.M."/>
            <person name="Baranova O.V."/>
            <person name="Dewhirst F.E."/>
            <person name="Young S.K."/>
            <person name="Zeng Q."/>
            <person name="Gargeya S."/>
            <person name="Fitzgerald M."/>
            <person name="Haas B."/>
            <person name="Abouelleil A."/>
            <person name="Alvarado L."/>
            <person name="Arachchi H.M."/>
            <person name="Berlin A."/>
            <person name="Brown A."/>
            <person name="Chapman S.B."/>
            <person name="Chen Z."/>
            <person name="Dunbar C."/>
            <person name="Freedman E."/>
            <person name="Gearin G."/>
            <person name="Gellesch M."/>
            <person name="Goldberg J."/>
            <person name="Griggs A."/>
            <person name="Gujja S."/>
            <person name="Heiman D."/>
            <person name="Howarth C."/>
            <person name="Larson L."/>
            <person name="Lui A."/>
            <person name="MacDonald P.J.P."/>
            <person name="Montmayeur A."/>
            <person name="Murphy C."/>
            <person name="Neiman D."/>
            <person name="Pearson M."/>
            <person name="Priest M."/>
            <person name="Roberts A."/>
            <person name="Saif S."/>
            <person name="Shea T."/>
            <person name="Shenoy N."/>
            <person name="Sisk P."/>
            <person name="Stolte C."/>
            <person name="Sykes S."/>
            <person name="Wortman J."/>
            <person name="Nusbaum C."/>
            <person name="Birren B."/>
        </authorList>
    </citation>
    <scope>NUCLEOTIDE SEQUENCE [LARGE SCALE GENOMIC DNA]</scope>
    <source>
        <strain evidence="1 2">ATCC 51276</strain>
    </source>
</reference>
<comment type="caution">
    <text evidence="1">The sequence shown here is derived from an EMBL/GenBank/DDBJ whole genome shotgun (WGS) entry which is preliminary data.</text>
</comment>
<name>G5GJV1_9FIRM</name>
<sequence>MISKLFKKIFKINKTAKVAAILIFATTILSIMNLIVCRREHLEEVKNFLQVNFHISFLEDKDASGSLSKKGYELYPEWNCEIYALNDEKVIYYPEALYIPVSGTYDIPGFEYGYMEYKGNNKEIIKMIKKTCLWFKKYREYKGLDYLSFHKRVYYSLDEAVHNDPNIDMVIDSGDDIKEILEPEIPKPEMTLKDVSIFGPYNILITKKANKRQRLIGLRINSDIPDGGTYDILCKDLL</sequence>
<dbReference type="HOGENOM" id="CLU_1164639_0_0_9"/>
<proteinExistence type="predicted"/>
<dbReference type="STRING" id="679200.HMPREF9333_01841"/>
<organism evidence="1 2">
    <name type="scientific">Johnsonella ignava ATCC 51276</name>
    <dbReference type="NCBI Taxonomy" id="679200"/>
    <lineage>
        <taxon>Bacteria</taxon>
        <taxon>Bacillati</taxon>
        <taxon>Bacillota</taxon>
        <taxon>Clostridia</taxon>
        <taxon>Lachnospirales</taxon>
        <taxon>Lachnospiraceae</taxon>
        <taxon>Johnsonella</taxon>
    </lineage>
</organism>
<keyword evidence="2" id="KW-1185">Reference proteome</keyword>
<evidence type="ECO:0000313" key="1">
    <source>
        <dbReference type="EMBL" id="EHI54994.1"/>
    </source>
</evidence>
<accession>G5GJV1</accession>
<evidence type="ECO:0000313" key="2">
    <source>
        <dbReference type="Proteomes" id="UP000003011"/>
    </source>
</evidence>
<gene>
    <name evidence="1" type="ORF">HMPREF9333_01841</name>
</gene>
<dbReference type="RefSeq" id="WP_005541636.1">
    <property type="nucleotide sequence ID" value="NZ_JH378836.1"/>
</dbReference>
<dbReference type="Proteomes" id="UP000003011">
    <property type="component" value="Unassembled WGS sequence"/>
</dbReference>
<dbReference type="AlphaFoldDB" id="G5GJV1"/>